<keyword evidence="4" id="KW-0175">Coiled coil</keyword>
<dbReference type="SUPFAM" id="SSF103190">
    <property type="entry name" value="Sensory domain-like"/>
    <property type="match status" value="1"/>
</dbReference>
<dbReference type="CDD" id="cd12913">
    <property type="entry name" value="PDC1_MCP_like"/>
    <property type="match status" value="1"/>
</dbReference>
<protein>
    <submittedName>
        <fullName evidence="8">Methyl-accepting chemotaxis protein</fullName>
    </submittedName>
</protein>
<dbReference type="EMBL" id="JAESWC010000007">
    <property type="protein sequence ID" value="MBL4936499.1"/>
    <property type="molecule type" value="Genomic_DNA"/>
</dbReference>
<keyword evidence="5" id="KW-0812">Transmembrane</keyword>
<keyword evidence="5" id="KW-1133">Transmembrane helix</keyword>
<dbReference type="CDD" id="cd12912">
    <property type="entry name" value="PDC2_MCP_like"/>
    <property type="match status" value="1"/>
</dbReference>
<evidence type="ECO:0000256" key="3">
    <source>
        <dbReference type="PROSITE-ProRule" id="PRU00284"/>
    </source>
</evidence>
<name>A0ABS1TDS9_9CLOT</name>
<comment type="similarity">
    <text evidence="2">Belongs to the methyl-accepting chemotaxis (MCP) protein family.</text>
</comment>
<proteinExistence type="inferred from homology"/>
<keyword evidence="1 3" id="KW-0807">Transducer</keyword>
<evidence type="ECO:0000256" key="2">
    <source>
        <dbReference type="ARBA" id="ARBA00029447"/>
    </source>
</evidence>
<dbReference type="Pfam" id="PF00672">
    <property type="entry name" value="HAMP"/>
    <property type="match status" value="1"/>
</dbReference>
<evidence type="ECO:0000313" key="9">
    <source>
        <dbReference type="Proteomes" id="UP000632377"/>
    </source>
</evidence>
<dbReference type="CDD" id="cd06225">
    <property type="entry name" value="HAMP"/>
    <property type="match status" value="1"/>
</dbReference>
<feature type="domain" description="Methyl-accepting transducer" evidence="6">
    <location>
        <begin position="395"/>
        <end position="632"/>
    </location>
</feature>
<dbReference type="PROSITE" id="PS50885">
    <property type="entry name" value="HAMP"/>
    <property type="match status" value="1"/>
</dbReference>
<dbReference type="PROSITE" id="PS50111">
    <property type="entry name" value="CHEMOTAXIS_TRANSDUC_2"/>
    <property type="match status" value="1"/>
</dbReference>
<keyword evidence="9" id="KW-1185">Reference proteome</keyword>
<feature type="domain" description="HAMP" evidence="7">
    <location>
        <begin position="324"/>
        <end position="376"/>
    </location>
</feature>
<dbReference type="SUPFAM" id="SSF58104">
    <property type="entry name" value="Methyl-accepting chemotaxis protein (MCP) signaling domain"/>
    <property type="match status" value="1"/>
</dbReference>
<dbReference type="RefSeq" id="WP_202749261.1">
    <property type="nucleotide sequence ID" value="NZ_JAESWC010000007.1"/>
</dbReference>
<dbReference type="SMART" id="SM00304">
    <property type="entry name" value="HAMP"/>
    <property type="match status" value="2"/>
</dbReference>
<dbReference type="Pfam" id="PF00015">
    <property type="entry name" value="MCPsignal"/>
    <property type="match status" value="1"/>
</dbReference>
<dbReference type="InterPro" id="IPR004089">
    <property type="entry name" value="MCPsignal_dom"/>
</dbReference>
<dbReference type="PANTHER" id="PTHR32089">
    <property type="entry name" value="METHYL-ACCEPTING CHEMOTAXIS PROTEIN MCPB"/>
    <property type="match status" value="1"/>
</dbReference>
<dbReference type="SMART" id="SM00283">
    <property type="entry name" value="MA"/>
    <property type="match status" value="1"/>
</dbReference>
<reference evidence="8 9" key="1">
    <citation type="submission" date="2021-01" db="EMBL/GenBank/DDBJ databases">
        <title>Genome public.</title>
        <authorList>
            <person name="Liu C."/>
            <person name="Sun Q."/>
        </authorList>
    </citation>
    <scope>NUCLEOTIDE SEQUENCE [LARGE SCALE GENOMIC DNA]</scope>
    <source>
        <strain evidence="8 9">YIM B02515</strain>
    </source>
</reference>
<evidence type="ECO:0000256" key="1">
    <source>
        <dbReference type="ARBA" id="ARBA00023224"/>
    </source>
</evidence>
<dbReference type="Gene3D" id="3.30.450.20">
    <property type="entry name" value="PAS domain"/>
    <property type="match status" value="2"/>
</dbReference>
<evidence type="ECO:0000256" key="4">
    <source>
        <dbReference type="SAM" id="Coils"/>
    </source>
</evidence>
<feature type="transmembrane region" description="Helical" evidence="5">
    <location>
        <begin position="300"/>
        <end position="326"/>
    </location>
</feature>
<dbReference type="Pfam" id="PF22673">
    <property type="entry name" value="MCP-like_PDC_1"/>
    <property type="match status" value="1"/>
</dbReference>
<dbReference type="PANTHER" id="PTHR32089:SF112">
    <property type="entry name" value="LYSOZYME-LIKE PROTEIN-RELATED"/>
    <property type="match status" value="1"/>
</dbReference>
<accession>A0ABS1TDS9</accession>
<comment type="caution">
    <text evidence="8">The sequence shown here is derived from an EMBL/GenBank/DDBJ whole genome shotgun (WGS) entry which is preliminary data.</text>
</comment>
<dbReference type="InterPro" id="IPR029151">
    <property type="entry name" value="Sensor-like_sf"/>
</dbReference>
<evidence type="ECO:0000259" key="6">
    <source>
        <dbReference type="PROSITE" id="PS50111"/>
    </source>
</evidence>
<dbReference type="InterPro" id="IPR003660">
    <property type="entry name" value="HAMP_dom"/>
</dbReference>
<evidence type="ECO:0000259" key="7">
    <source>
        <dbReference type="PROSITE" id="PS50885"/>
    </source>
</evidence>
<evidence type="ECO:0000313" key="8">
    <source>
        <dbReference type="EMBL" id="MBL4936499.1"/>
    </source>
</evidence>
<keyword evidence="5" id="KW-0472">Membrane</keyword>
<evidence type="ECO:0000256" key="5">
    <source>
        <dbReference type="SAM" id="Phobius"/>
    </source>
</evidence>
<feature type="transmembrane region" description="Helical" evidence="5">
    <location>
        <begin position="12"/>
        <end position="30"/>
    </location>
</feature>
<dbReference type="Proteomes" id="UP000632377">
    <property type="component" value="Unassembled WGS sequence"/>
</dbReference>
<organism evidence="8 9">
    <name type="scientific">Clostridium rhizosphaerae</name>
    <dbReference type="NCBI Taxonomy" id="2803861"/>
    <lineage>
        <taxon>Bacteria</taxon>
        <taxon>Bacillati</taxon>
        <taxon>Bacillota</taxon>
        <taxon>Clostridia</taxon>
        <taxon>Eubacteriales</taxon>
        <taxon>Clostridiaceae</taxon>
        <taxon>Clostridium</taxon>
    </lineage>
</organism>
<gene>
    <name evidence="8" type="ORF">JK636_12100</name>
</gene>
<feature type="coiled-coil region" evidence="4">
    <location>
        <begin position="46"/>
        <end position="73"/>
    </location>
</feature>
<dbReference type="Gene3D" id="1.10.287.950">
    <property type="entry name" value="Methyl-accepting chemotaxis protein"/>
    <property type="match status" value="1"/>
</dbReference>
<sequence>MKIKSIRNKILLSVLPVFIVVIGVLVFLSYDRISALMNSQIKSDMQNQLATNVNEIEKRLQRHEKVAQGAAKTAEAASTVLSKDNYADFLKSIIATNDDTLGSGIWFEPYKYNSSNKFFGPYAYKDSGKIVYTDDYSKDDYNYIKYDWYKAGTTTNGTVWSDAYLDDVTKISMITTTVPFYDKNKQFLGVATADINLTTIQDMVKNIKVGEKGKAFIIDKNGTFIADKDTDKVMKVKISEDKNSSLSELGKTMLGNKSGQGTYKDESGNNIVYYSSVPETNWKIALSIPESELMAPVKKFVISMSLLTVISIAAVIALIVFFAFYLTKSINKVKDFAMAIAEGDLTKQIDIKTHDEIGKMAGYLNTMSQNMNDMVKEILAQSTEVASTSEELSASVEEMTAKLNIIEGSVRNIDDGIQELSSTTEEITASMEEVDSSINVLSGKAEDGSSLSNDIKNRAEKIQKNSKEASEKSELLYRDKQNKILQAVEDGKVVEKVKEMADIIDSIASQTNLLALNAAIEAARAGEQGKGFAVVADEVRKLAEQSTQAVSNIKDTIAKVKDAFDNLSDNTQEVVSYIDSTVKLDYEAMVGVGNQYGSDAQYINTMSEEIAAMSEEITATVSQVSTAVQNVASTTQHSAESTTEILNSVKETTAAMNEVAHSAETQAELAQKLNDIVRKFKVK</sequence>